<gene>
    <name evidence="2" type="ordered locus">Cyan7822_4074</name>
</gene>
<evidence type="ECO:0000313" key="3">
    <source>
        <dbReference type="Proteomes" id="UP000008206"/>
    </source>
</evidence>
<proteinExistence type="predicted"/>
<dbReference type="KEGG" id="cyj:Cyan7822_4074"/>
<protein>
    <submittedName>
        <fullName evidence="2">Uncharacterized protein</fullName>
    </submittedName>
</protein>
<reference evidence="3" key="1">
    <citation type="journal article" date="2011" name="MBio">
        <title>Novel metabolic attributes of the genus Cyanothece, comprising a group of unicellular nitrogen-fixing Cyanobacteria.</title>
        <authorList>
            <person name="Bandyopadhyay A."/>
            <person name="Elvitigala T."/>
            <person name="Welsh E."/>
            <person name="Stockel J."/>
            <person name="Liberton M."/>
            <person name="Min H."/>
            <person name="Sherman L.A."/>
            <person name="Pakrasi H.B."/>
        </authorList>
    </citation>
    <scope>NUCLEOTIDE SEQUENCE [LARGE SCALE GENOMIC DNA]</scope>
    <source>
        <strain evidence="3">PCC 7822</strain>
    </source>
</reference>
<feature type="transmembrane region" description="Helical" evidence="1">
    <location>
        <begin position="20"/>
        <end position="44"/>
    </location>
</feature>
<dbReference type="OrthoDB" id="501625at2"/>
<dbReference type="eggNOG" id="COG3779">
    <property type="taxonomic scope" value="Bacteria"/>
</dbReference>
<keyword evidence="1" id="KW-0472">Membrane</keyword>
<dbReference type="RefSeq" id="WP_013324062.1">
    <property type="nucleotide sequence ID" value="NC_014501.1"/>
</dbReference>
<name>E0U6V7_GLOV7</name>
<evidence type="ECO:0000256" key="1">
    <source>
        <dbReference type="SAM" id="Phobius"/>
    </source>
</evidence>
<sequence length="480" mass="56093">MTQKPYLLGKKASPSTGHWWIRFVAIIALVNFTLVVFNETYIFFRHFYLKYIPAVVSVYDPVKSILPDAQINHYLNQVDRLAAEINTQGLEEAATEKLLQNLRQESLIILDDPSFLISNQIGILAKIKREIQAHTDTPSVRNSFRTPANLAFSKFWRAENLAQLGTEKELDFFNEQIRPLLHKTYFRALNEQGQLEDNFWKIDRWFMIFFALEFLRKTILRKKQHSEQGFGKILLRRWYEGFFFLPFWRWLRIIPLIVKLHQSRLVNLEWILGQLTYEPAAYLSDRISNFLMVRLINQTKDAISNGDISRTLLEPQPYIKVSSVDKADAIIDRLLQLTIYNILPKIKPDLEALLRHSLRESVIQSDFYQGLRNIPGIDAFPKEAIQQLADYLAGGTVELITNSYSDIRGRQLFDELSQNFKAALQKELQDKLNQTELKTLMSELLEEIKLNYVQRSTQHDPEAILEEAEQIRYVATLRIN</sequence>
<dbReference type="Proteomes" id="UP000008206">
    <property type="component" value="Chromosome"/>
</dbReference>
<dbReference type="HOGENOM" id="CLU_028584_0_0_3"/>
<keyword evidence="3" id="KW-1185">Reference proteome</keyword>
<accession>E0U6V7</accession>
<dbReference type="AlphaFoldDB" id="E0U6V7"/>
<keyword evidence="1" id="KW-1133">Transmembrane helix</keyword>
<keyword evidence="1" id="KW-0812">Transmembrane</keyword>
<dbReference type="STRING" id="497965.Cyan7822_4074"/>
<evidence type="ECO:0000313" key="2">
    <source>
        <dbReference type="EMBL" id="ADN15994.1"/>
    </source>
</evidence>
<dbReference type="EMBL" id="CP002198">
    <property type="protein sequence ID" value="ADN15994.1"/>
    <property type="molecule type" value="Genomic_DNA"/>
</dbReference>
<organism evidence="2 3">
    <name type="scientific">Gloeothece verrucosa (strain PCC 7822)</name>
    <name type="common">Cyanothece sp. (strain PCC 7822)</name>
    <dbReference type="NCBI Taxonomy" id="497965"/>
    <lineage>
        <taxon>Bacteria</taxon>
        <taxon>Bacillati</taxon>
        <taxon>Cyanobacteriota</taxon>
        <taxon>Cyanophyceae</taxon>
        <taxon>Oscillatoriophycideae</taxon>
        <taxon>Chroococcales</taxon>
        <taxon>Aphanothecaceae</taxon>
        <taxon>Gloeothece</taxon>
        <taxon>Gloeothece verrucosa</taxon>
    </lineage>
</organism>